<feature type="compositionally biased region" description="Acidic residues" evidence="1">
    <location>
        <begin position="556"/>
        <end position="569"/>
    </location>
</feature>
<keyword evidence="3" id="KW-1185">Reference proteome</keyword>
<organism evidence="2 3">
    <name type="scientific">Wallemia hederae</name>
    <dbReference type="NCBI Taxonomy" id="1540922"/>
    <lineage>
        <taxon>Eukaryota</taxon>
        <taxon>Fungi</taxon>
        <taxon>Dikarya</taxon>
        <taxon>Basidiomycota</taxon>
        <taxon>Wallemiomycotina</taxon>
        <taxon>Wallemiomycetes</taxon>
        <taxon>Wallemiales</taxon>
        <taxon>Wallemiaceae</taxon>
        <taxon>Wallemia</taxon>
    </lineage>
</organism>
<feature type="compositionally biased region" description="Acidic residues" evidence="1">
    <location>
        <begin position="577"/>
        <end position="590"/>
    </location>
</feature>
<feature type="compositionally biased region" description="Polar residues" evidence="1">
    <location>
        <begin position="676"/>
        <end position="692"/>
    </location>
</feature>
<feature type="compositionally biased region" description="Basic and acidic residues" evidence="1">
    <location>
        <begin position="423"/>
        <end position="432"/>
    </location>
</feature>
<accession>A0A4T0FJL4</accession>
<protein>
    <recommendedName>
        <fullName evidence="4">Chromo domain-containing protein</fullName>
    </recommendedName>
</protein>
<gene>
    <name evidence="2" type="ORF">E3P99_02942</name>
</gene>
<evidence type="ECO:0008006" key="4">
    <source>
        <dbReference type="Google" id="ProtNLM"/>
    </source>
</evidence>
<evidence type="ECO:0000256" key="1">
    <source>
        <dbReference type="SAM" id="MobiDB-lite"/>
    </source>
</evidence>
<dbReference type="PANTHER" id="PTHR36812">
    <property type="entry name" value="NEUROFILAMENT TRIPLET M PROTEIN-LIKE PROTEIN"/>
    <property type="match status" value="1"/>
</dbReference>
<evidence type="ECO:0000313" key="2">
    <source>
        <dbReference type="EMBL" id="TIA87815.1"/>
    </source>
</evidence>
<feature type="compositionally biased region" description="Low complexity" evidence="1">
    <location>
        <begin position="739"/>
        <end position="754"/>
    </location>
</feature>
<feature type="compositionally biased region" description="Low complexity" evidence="1">
    <location>
        <begin position="1159"/>
        <end position="1173"/>
    </location>
</feature>
<feature type="compositionally biased region" description="Low complexity" evidence="1">
    <location>
        <begin position="502"/>
        <end position="520"/>
    </location>
</feature>
<feature type="compositionally biased region" description="Low complexity" evidence="1">
    <location>
        <begin position="1132"/>
        <end position="1143"/>
    </location>
</feature>
<feature type="region of interest" description="Disordered" evidence="1">
    <location>
        <begin position="1046"/>
        <end position="1093"/>
    </location>
</feature>
<feature type="compositionally biased region" description="Basic and acidic residues" evidence="1">
    <location>
        <begin position="254"/>
        <end position="328"/>
    </location>
</feature>
<dbReference type="Proteomes" id="UP000310189">
    <property type="component" value="Unassembled WGS sequence"/>
</dbReference>
<comment type="caution">
    <text evidence="2">The sequence shown here is derived from an EMBL/GenBank/DDBJ whole genome shotgun (WGS) entry which is preliminary data.</text>
</comment>
<dbReference type="PANTHER" id="PTHR36812:SF9">
    <property type="entry name" value="MYB-LIKE PROTEIN X ISOFORM X1"/>
    <property type="match status" value="1"/>
</dbReference>
<feature type="region of interest" description="Disordered" evidence="1">
    <location>
        <begin position="1348"/>
        <end position="1385"/>
    </location>
</feature>
<feature type="compositionally biased region" description="Pro residues" evidence="1">
    <location>
        <begin position="777"/>
        <end position="791"/>
    </location>
</feature>
<feature type="compositionally biased region" description="Low complexity" evidence="1">
    <location>
        <begin position="707"/>
        <end position="719"/>
    </location>
</feature>
<feature type="compositionally biased region" description="Basic and acidic residues" evidence="1">
    <location>
        <begin position="202"/>
        <end position="218"/>
    </location>
</feature>
<feature type="compositionally biased region" description="Acidic residues" evidence="1">
    <location>
        <begin position="528"/>
        <end position="538"/>
    </location>
</feature>
<feature type="compositionally biased region" description="Polar residues" evidence="1">
    <location>
        <begin position="1066"/>
        <end position="1083"/>
    </location>
</feature>
<feature type="compositionally biased region" description="Basic and acidic residues" evidence="1">
    <location>
        <begin position="1046"/>
        <end position="1059"/>
    </location>
</feature>
<feature type="compositionally biased region" description="Basic residues" evidence="1">
    <location>
        <begin position="134"/>
        <end position="144"/>
    </location>
</feature>
<feature type="compositionally biased region" description="Low complexity" evidence="1">
    <location>
        <begin position="763"/>
        <end position="776"/>
    </location>
</feature>
<feature type="region of interest" description="Disordered" evidence="1">
    <location>
        <begin position="372"/>
        <end position="840"/>
    </location>
</feature>
<evidence type="ECO:0000313" key="3">
    <source>
        <dbReference type="Proteomes" id="UP000310189"/>
    </source>
</evidence>
<feature type="compositionally biased region" description="Acidic residues" evidence="1">
    <location>
        <begin position="151"/>
        <end position="168"/>
    </location>
</feature>
<dbReference type="OrthoDB" id="433924at2759"/>
<feature type="region of interest" description="Disordered" evidence="1">
    <location>
        <begin position="61"/>
        <end position="342"/>
    </location>
</feature>
<name>A0A4T0FJL4_9BASI</name>
<feature type="region of interest" description="Disordered" evidence="1">
    <location>
        <begin position="1114"/>
        <end position="1191"/>
    </location>
</feature>
<dbReference type="EMBL" id="SPNW01000047">
    <property type="protein sequence ID" value="TIA87815.1"/>
    <property type="molecule type" value="Genomic_DNA"/>
</dbReference>
<reference evidence="2 3" key="1">
    <citation type="submission" date="2019-03" db="EMBL/GenBank/DDBJ databases">
        <title>Sequencing 23 genomes of Wallemia ichthyophaga.</title>
        <authorList>
            <person name="Gostincar C."/>
        </authorList>
    </citation>
    <scope>NUCLEOTIDE SEQUENCE [LARGE SCALE GENOMIC DNA]</scope>
    <source>
        <strain evidence="2 3">EXF-5753</strain>
    </source>
</reference>
<sequence length="1554" mass="175393">MADNDDAATNKEDNEEVYDVERLLEAAIKFDEEDNKKTYFYLVNWEPERNINTDECINDFWNKIGDSKPAVSSRKIGDSWKPDDQQPDDKKPDDKKKRTSLIQQNKPPKRPRVSSPGPSTAKKAKTSEPPKPGQSKKRITKKRPHLSDGSSFEEEEEVAEDSDSDVEVVEATKSTSPRRKSQRMSDAQESPAKGKLRQKRVGFKDTSDEEVSATKEDVSHDDESDNDESLNRKRQAALHTISNKQSKRGRGRPKKETAKERREREKYEAEQRQAEEDRRQAEEKRKQLLEKKKLDDQKRHAEEEKRKEEEEKRKEELERKKRENEEAIKNGTKVPTIRKETGHKVKGIDAPWNYIPGHHNKARLTVFEGNPAYRLGDIPIPRISQTNKEHDSEESPPVTASKQPSRPSGIRTPGASTGPPRPELPKPTRGERQYPASSGLIRRKNPSLTTPRAIEGAFTPRAKPPSVHRRKEHDDHGWGAATPSAIHSAGQSEWDAPPAAPLPDASSQPASAAPRADSPDGWGVLADDAPDSFGDDSFDNSSAPAKPSASERADSIDWDDDDDNNDNDDAGGSVGWGDDDAGMGDVDWGDSEPTTAAVPIMKPPTPPQPSPQRQQPPAKGQKSYKGPPPGQHKQSARQPPPDWNSNQRRHHANGGRVSESNMLDNDDDDDLLESAGSRSFHNQKQRTASNTLPLGAKSRWGGGQNKASEPARPAEPSSPIVDPIPARNEPQKDPRKRQQQQQQAAAAAAAAAQAHNDNNDRAQPPQQQTRVQQIQSSPPPPPQRPPSPPSVPVARPIEPVPEALFKEDDEEDNESDDKALPTSVNKESPPPPLSHDRPVYTKNIPSEALWKGLMYAHRKRVATIGLLDVTGEDDNGDDIPRLSMQQPLQALSELKLDCFVDVCSFQKHVNQVDQIVEVLSPDQSMRDFIKQMVELDKIGVYRLDEAIENNEKEGEDVEEGEVTKQKPIRLIAFAPAKIPDLRVFYNLPKENQIFALLVITTSGVIHHFERIEQWDGEDVYSEDEEEKARVEREVDENKKREYQEMMRQEEIKTREEATQARDNAFTDAQDSASMVTSNSSGSTVRGDAQQEPVRGNREVLSNHADAVKAPPVAMTAHPQEQRQPPPQPQPARQPATAPAHAPAPGDPRLTLRPAGQNEAVASTSATPASTSTSRDPRLAHNKKQRASERPRHLVLEEYKFALSFSSSRMTDNKKIDGKTYRISASQYHEDESNQLRALLNELHRCVEVRGSPQDEAAKKAPLRFIHLRQIPHVHSMPNLVQTRRNKDVKFFLFGTDSRVSKALWRMQEIYKSGGLVTFTSRALTRDTDRVVELLELFAVLREKVREKERKEKEKEKQKEIEKEKEKEKEQENNSKQKVKEKEKTKEKEQEKECWEVFVLDDVYKKAVDKLEKVLPMKWDKEPETHRLELLKGLFHNSSRLKSMRKLPPDSTEPAKDEDKPYIIYNNSRHRGTFDGNSIIRDFRSSLPPEADNNPDGWMFEEIKRIQSHVDIRVPYRRYIVIDVEGITYGSGLDSIEKHTCASFIEEMKQIIAST</sequence>
<proteinExistence type="predicted"/>
<feature type="compositionally biased region" description="Pro residues" evidence="1">
    <location>
        <begin position="601"/>
        <end position="610"/>
    </location>
</feature>
<feature type="compositionally biased region" description="Acidic residues" evidence="1">
    <location>
        <begin position="219"/>
        <end position="228"/>
    </location>
</feature>
<feature type="compositionally biased region" description="Basic and acidic residues" evidence="1">
    <location>
        <begin position="75"/>
        <end position="96"/>
    </location>
</feature>